<dbReference type="AlphaFoldDB" id="A0A1U7J639"/>
<keyword evidence="1" id="KW-0808">Transferase</keyword>
<dbReference type="Gene3D" id="3.40.50.2000">
    <property type="entry name" value="Glycogen Phosphorylase B"/>
    <property type="match status" value="1"/>
</dbReference>
<dbReference type="OrthoDB" id="9797829at2"/>
<evidence type="ECO:0000313" key="4">
    <source>
        <dbReference type="Proteomes" id="UP000185557"/>
    </source>
</evidence>
<keyword evidence="4" id="KW-1185">Reference proteome</keyword>
<dbReference type="GO" id="GO:0016757">
    <property type="term" value="F:glycosyltransferase activity"/>
    <property type="evidence" value="ECO:0007669"/>
    <property type="project" value="InterPro"/>
</dbReference>
<dbReference type="CDD" id="cd03809">
    <property type="entry name" value="GT4_MtfB-like"/>
    <property type="match status" value="1"/>
</dbReference>
<protein>
    <recommendedName>
        <fullName evidence="2">Glycosyl transferase family 1 domain-containing protein</fullName>
    </recommendedName>
</protein>
<sequence length="392" mass="44442">MKIGFDISQTGSTRTGCGFYADALIREMISRHQEDTFYLYKTFGTTYWDPEYRENISSLDLKNCIYPLNFKRKEDSFRFWGTSHGIDEGQAGSPEIIHANNFSSPCLQRARLVYTVYDLSFIDLPECTTEENRHICFNGMLEASLSADMVIAISRYSKKRFLENFPHFPEERVVVTHLGNRLSVDGLEERPSQLGTKTNFFLSVGTLEPRKNLRRLLAAYKRYANHSSQPKPLVLAGTNGWLEDDLNDYIANLKLQNQVYVLGYVSDAVLRWLYRRCWAFVYPSLYEGFGLPVLEAMGFGAAVITSNTSSLPEVGGDAVLYVDPSNEDSIVAALKQVDEPICRNACRDKSLQQAQLFSWEKSAAAVYAAYEQVLKMPRYSRPAADGETDCSR</sequence>
<gene>
    <name evidence="3" type="ORF">NIES30_09990</name>
</gene>
<comment type="caution">
    <text evidence="3">The sequence shown here is derived from an EMBL/GenBank/DDBJ whole genome shotgun (WGS) entry which is preliminary data.</text>
</comment>
<dbReference type="GO" id="GO:0009103">
    <property type="term" value="P:lipopolysaccharide biosynthetic process"/>
    <property type="evidence" value="ECO:0007669"/>
    <property type="project" value="TreeGrafter"/>
</dbReference>
<dbReference type="STRING" id="549789.NIES30_09990"/>
<accession>A0A1U7J639</accession>
<dbReference type="EMBL" id="MRCG01000006">
    <property type="protein sequence ID" value="OKH48355.1"/>
    <property type="molecule type" value="Genomic_DNA"/>
</dbReference>
<dbReference type="PANTHER" id="PTHR46401">
    <property type="entry name" value="GLYCOSYLTRANSFERASE WBBK-RELATED"/>
    <property type="match status" value="1"/>
</dbReference>
<dbReference type="Proteomes" id="UP000185557">
    <property type="component" value="Unassembled WGS sequence"/>
</dbReference>
<proteinExistence type="predicted"/>
<dbReference type="RefSeq" id="WP_073608284.1">
    <property type="nucleotide sequence ID" value="NZ_MRCG01000006.1"/>
</dbReference>
<feature type="domain" description="Glycosyl transferase family 1" evidence="2">
    <location>
        <begin position="191"/>
        <end position="337"/>
    </location>
</feature>
<dbReference type="InterPro" id="IPR001296">
    <property type="entry name" value="Glyco_trans_1"/>
</dbReference>
<dbReference type="PANTHER" id="PTHR46401:SF2">
    <property type="entry name" value="GLYCOSYLTRANSFERASE WBBK-RELATED"/>
    <property type="match status" value="1"/>
</dbReference>
<evidence type="ECO:0000259" key="2">
    <source>
        <dbReference type="Pfam" id="PF00534"/>
    </source>
</evidence>
<dbReference type="SUPFAM" id="SSF53756">
    <property type="entry name" value="UDP-Glycosyltransferase/glycogen phosphorylase"/>
    <property type="match status" value="1"/>
</dbReference>
<reference evidence="3 4" key="1">
    <citation type="submission" date="2016-11" db="EMBL/GenBank/DDBJ databases">
        <title>Draft Genome Sequences of Nine Cyanobacterial Strains from Diverse Habitats.</title>
        <authorList>
            <person name="Zhu T."/>
            <person name="Hou S."/>
            <person name="Lu X."/>
            <person name="Hess W.R."/>
        </authorList>
    </citation>
    <scope>NUCLEOTIDE SEQUENCE [LARGE SCALE GENOMIC DNA]</scope>
    <source>
        <strain evidence="3 4">NIES-30</strain>
    </source>
</reference>
<evidence type="ECO:0000256" key="1">
    <source>
        <dbReference type="ARBA" id="ARBA00022679"/>
    </source>
</evidence>
<dbReference type="FunFam" id="3.40.50.2000:FF:000119">
    <property type="entry name" value="Glycosyl transferase group 1"/>
    <property type="match status" value="1"/>
</dbReference>
<dbReference type="Pfam" id="PF00534">
    <property type="entry name" value="Glycos_transf_1"/>
    <property type="match status" value="1"/>
</dbReference>
<evidence type="ECO:0000313" key="3">
    <source>
        <dbReference type="EMBL" id="OKH48355.1"/>
    </source>
</evidence>
<name>A0A1U7J639_9CYAN</name>
<organism evidence="3 4">
    <name type="scientific">Phormidium tenue NIES-30</name>
    <dbReference type="NCBI Taxonomy" id="549789"/>
    <lineage>
        <taxon>Bacteria</taxon>
        <taxon>Bacillati</taxon>
        <taxon>Cyanobacteriota</taxon>
        <taxon>Cyanophyceae</taxon>
        <taxon>Oscillatoriophycideae</taxon>
        <taxon>Oscillatoriales</taxon>
        <taxon>Oscillatoriaceae</taxon>
        <taxon>Phormidium</taxon>
    </lineage>
</organism>